<accession>A0ABY5HZU3</accession>
<dbReference type="Pfam" id="PF18050">
    <property type="entry name" value="Cyclophil_like2"/>
    <property type="match status" value="1"/>
</dbReference>
<evidence type="ECO:0000256" key="1">
    <source>
        <dbReference type="SAM" id="Phobius"/>
    </source>
</evidence>
<dbReference type="Gene3D" id="2.40.100.20">
    <property type="match status" value="1"/>
</dbReference>
<feature type="transmembrane region" description="Helical" evidence="1">
    <location>
        <begin position="7"/>
        <end position="24"/>
    </location>
</feature>
<proteinExistence type="predicted"/>
<evidence type="ECO:0000313" key="4">
    <source>
        <dbReference type="Proteomes" id="UP001060112"/>
    </source>
</evidence>
<keyword evidence="1" id="KW-0472">Membrane</keyword>
<evidence type="ECO:0000313" key="3">
    <source>
        <dbReference type="EMBL" id="UTY38245.1"/>
    </source>
</evidence>
<dbReference type="InterPro" id="IPR029000">
    <property type="entry name" value="Cyclophilin-like_dom_sf"/>
</dbReference>
<dbReference type="SUPFAM" id="SSF50891">
    <property type="entry name" value="Cyclophilin-like"/>
    <property type="match status" value="1"/>
</dbReference>
<dbReference type="Proteomes" id="UP001060112">
    <property type="component" value="Chromosome"/>
</dbReference>
<gene>
    <name evidence="3" type="ORF">NMU03_11215</name>
</gene>
<protein>
    <submittedName>
        <fullName evidence="3">Cyclophilin-like fold protein</fullName>
    </submittedName>
</protein>
<dbReference type="EMBL" id="CP101620">
    <property type="protein sequence ID" value="UTY38245.1"/>
    <property type="molecule type" value="Genomic_DNA"/>
</dbReference>
<dbReference type="InterPro" id="IPR041183">
    <property type="entry name" value="Cyclophilin-like"/>
</dbReference>
<dbReference type="RefSeq" id="WP_290138463.1">
    <property type="nucleotide sequence ID" value="NZ_CP101620.1"/>
</dbReference>
<keyword evidence="1" id="KW-0812">Transmembrane</keyword>
<keyword evidence="4" id="KW-1185">Reference proteome</keyword>
<evidence type="ECO:0000259" key="2">
    <source>
        <dbReference type="Pfam" id="PF18050"/>
    </source>
</evidence>
<name>A0ABY5HZU3_9FIRM</name>
<organism evidence="3 4">
    <name type="scientific">Allocoprobacillus halotolerans</name>
    <dbReference type="NCBI Taxonomy" id="2944914"/>
    <lineage>
        <taxon>Bacteria</taxon>
        <taxon>Bacillati</taxon>
        <taxon>Bacillota</taxon>
        <taxon>Erysipelotrichia</taxon>
        <taxon>Erysipelotrichales</taxon>
        <taxon>Erysipelotrichaceae</taxon>
        <taxon>Allocoprobacillus</taxon>
    </lineage>
</organism>
<feature type="domain" description="Cyclophilin-like" evidence="2">
    <location>
        <begin position="58"/>
        <end position="157"/>
    </location>
</feature>
<keyword evidence="1" id="KW-1133">Transmembrane helix</keyword>
<sequence>MKNGRKIFIVTAIFILLITTYLIIVNHQKVNKQEEIQDIHKEDTHNMKRQISIINHHITILFELNDSQASQDLYNQLPLEVNVENFSDNEKMFYPEKLNTTNTPLADAKKGTLCYYVPWGDVVMFYKDYGMGSQLYELGECISGKDDIEKLSGVIKVEKAD</sequence>
<reference evidence="3" key="1">
    <citation type="submission" date="2022-07" db="EMBL/GenBank/DDBJ databases">
        <title>Faecal culturing of patients with breast cancer.</title>
        <authorList>
            <person name="Teng N.M.Y."/>
            <person name="Kiu R."/>
            <person name="Evans R."/>
            <person name="Baker D.J."/>
            <person name="Zenner C."/>
            <person name="Robinson S.D."/>
            <person name="Hall L.J."/>
        </authorList>
    </citation>
    <scope>NUCLEOTIDE SEQUENCE</scope>
    <source>
        <strain evidence="3">LH1062</strain>
    </source>
</reference>